<dbReference type="Proteomes" id="UP001366060">
    <property type="component" value="Unassembled WGS sequence"/>
</dbReference>
<reference evidence="3 4" key="1">
    <citation type="submission" date="2024-02" db="EMBL/GenBank/DDBJ databases">
        <title>Bacteria isolated from the canopy kelp, Nereocystis luetkeana.</title>
        <authorList>
            <person name="Pfister C.A."/>
            <person name="Younker I.T."/>
            <person name="Light S.H."/>
        </authorList>
    </citation>
    <scope>NUCLEOTIDE SEQUENCE [LARGE SCALE GENOMIC DNA]</scope>
    <source>
        <strain evidence="3 4">TI.2.07</strain>
    </source>
</reference>
<evidence type="ECO:0000256" key="1">
    <source>
        <dbReference type="SAM" id="Phobius"/>
    </source>
</evidence>
<keyword evidence="1" id="KW-0472">Membrane</keyword>
<sequence length="175" mass="19149">MTEPNPQEPKPKKSWGARLRSLAVYVFLALALGWGVDIWRAQSIASGKAPELVATSVQGDKVDLAAMSQDKPVLVYFWATWCSVCSFVSPSVDFVSGQMQVVTVALNSGENKRVQQYLGAKDYDFTVVNDPKGEIGREWGISLTPTILVINKGEVTSVTTGFTSPFGMWVRMLLS</sequence>
<evidence type="ECO:0000313" key="3">
    <source>
        <dbReference type="EMBL" id="MEL0660330.1"/>
    </source>
</evidence>
<dbReference type="PANTHER" id="PTHR42852">
    <property type="entry name" value="THIOL:DISULFIDE INTERCHANGE PROTEIN DSBE"/>
    <property type="match status" value="1"/>
</dbReference>
<dbReference type="Gene3D" id="3.40.30.10">
    <property type="entry name" value="Glutaredoxin"/>
    <property type="match status" value="1"/>
</dbReference>
<gene>
    <name evidence="3" type="ORF">V6255_14420</name>
</gene>
<keyword evidence="1" id="KW-0812">Transmembrane</keyword>
<protein>
    <submittedName>
        <fullName evidence="3">Protein disulfide oxidoreductase</fullName>
    </submittedName>
</protein>
<evidence type="ECO:0000313" key="4">
    <source>
        <dbReference type="Proteomes" id="UP001366060"/>
    </source>
</evidence>
<keyword evidence="1" id="KW-1133">Transmembrane helix</keyword>
<dbReference type="InterPro" id="IPR013740">
    <property type="entry name" value="Redoxin"/>
</dbReference>
<dbReference type="PROSITE" id="PS51352">
    <property type="entry name" value="THIOREDOXIN_2"/>
    <property type="match status" value="1"/>
</dbReference>
<name>A0ABU9HEJ9_9GAMM</name>
<dbReference type="EMBL" id="JBAKBA010000039">
    <property type="protein sequence ID" value="MEL0660330.1"/>
    <property type="molecule type" value="Genomic_DNA"/>
</dbReference>
<keyword evidence="4" id="KW-1185">Reference proteome</keyword>
<evidence type="ECO:0000259" key="2">
    <source>
        <dbReference type="PROSITE" id="PS51352"/>
    </source>
</evidence>
<proteinExistence type="predicted"/>
<feature type="transmembrane region" description="Helical" evidence="1">
    <location>
        <begin position="22"/>
        <end position="39"/>
    </location>
</feature>
<dbReference type="PANTHER" id="PTHR42852:SF17">
    <property type="entry name" value="THIOREDOXIN-LIKE PROTEIN HI_1115"/>
    <property type="match status" value="1"/>
</dbReference>
<feature type="domain" description="Thioredoxin" evidence="2">
    <location>
        <begin position="43"/>
        <end position="175"/>
    </location>
</feature>
<comment type="caution">
    <text evidence="3">The sequence shown here is derived from an EMBL/GenBank/DDBJ whole genome shotgun (WGS) entry which is preliminary data.</text>
</comment>
<dbReference type="InterPro" id="IPR013766">
    <property type="entry name" value="Thioredoxin_domain"/>
</dbReference>
<dbReference type="CDD" id="cd03011">
    <property type="entry name" value="TlpA_like_ScsD_MtbDsbE"/>
    <property type="match status" value="1"/>
</dbReference>
<dbReference type="RefSeq" id="WP_341628792.1">
    <property type="nucleotide sequence ID" value="NZ_JBAKBA010000039.1"/>
</dbReference>
<dbReference type="Pfam" id="PF08534">
    <property type="entry name" value="Redoxin"/>
    <property type="match status" value="1"/>
</dbReference>
<organism evidence="3 4">
    <name type="scientific">Psychromonas arctica</name>
    <dbReference type="NCBI Taxonomy" id="168275"/>
    <lineage>
        <taxon>Bacteria</taxon>
        <taxon>Pseudomonadati</taxon>
        <taxon>Pseudomonadota</taxon>
        <taxon>Gammaproteobacteria</taxon>
        <taxon>Alteromonadales</taxon>
        <taxon>Psychromonadaceae</taxon>
        <taxon>Psychromonas</taxon>
    </lineage>
</organism>
<dbReference type="SUPFAM" id="SSF52833">
    <property type="entry name" value="Thioredoxin-like"/>
    <property type="match status" value="1"/>
</dbReference>
<accession>A0ABU9HEJ9</accession>
<dbReference type="InterPro" id="IPR050553">
    <property type="entry name" value="Thioredoxin_ResA/DsbE_sf"/>
</dbReference>
<dbReference type="InterPro" id="IPR036249">
    <property type="entry name" value="Thioredoxin-like_sf"/>
</dbReference>